<dbReference type="STRING" id="1159016.SAMN02927937_01231"/>
<proteinExistence type="predicted"/>
<dbReference type="InterPro" id="IPR004638">
    <property type="entry name" value="EmrB-like"/>
</dbReference>
<dbReference type="GO" id="GO:0005886">
    <property type="term" value="C:plasma membrane"/>
    <property type="evidence" value="ECO:0007669"/>
    <property type="project" value="UniProtKB-SubCell"/>
</dbReference>
<dbReference type="Pfam" id="PF07690">
    <property type="entry name" value="MFS_1"/>
    <property type="match status" value="1"/>
</dbReference>
<feature type="transmembrane region" description="Helical" evidence="7">
    <location>
        <begin position="199"/>
        <end position="219"/>
    </location>
</feature>
<keyword evidence="3" id="KW-1003">Cell membrane</keyword>
<feature type="transmembrane region" description="Helical" evidence="7">
    <location>
        <begin position="137"/>
        <end position="159"/>
    </location>
</feature>
<evidence type="ECO:0000256" key="2">
    <source>
        <dbReference type="ARBA" id="ARBA00022448"/>
    </source>
</evidence>
<dbReference type="PANTHER" id="PTHR42718">
    <property type="entry name" value="MAJOR FACILITATOR SUPERFAMILY MULTIDRUG TRANSPORTER MFSC"/>
    <property type="match status" value="1"/>
</dbReference>
<dbReference type="CDD" id="cd17503">
    <property type="entry name" value="MFS_LmrB_MDR_like"/>
    <property type="match status" value="1"/>
</dbReference>
<keyword evidence="5 7" id="KW-1133">Transmembrane helix</keyword>
<feature type="transmembrane region" description="Helical" evidence="7">
    <location>
        <begin position="265"/>
        <end position="289"/>
    </location>
</feature>
<dbReference type="Proteomes" id="UP000199634">
    <property type="component" value="Unassembled WGS sequence"/>
</dbReference>
<evidence type="ECO:0000256" key="5">
    <source>
        <dbReference type="ARBA" id="ARBA00022989"/>
    </source>
</evidence>
<dbReference type="PANTHER" id="PTHR42718:SF46">
    <property type="entry name" value="BLR6921 PROTEIN"/>
    <property type="match status" value="1"/>
</dbReference>
<dbReference type="InterPro" id="IPR036259">
    <property type="entry name" value="MFS_trans_sf"/>
</dbReference>
<evidence type="ECO:0000256" key="6">
    <source>
        <dbReference type="ARBA" id="ARBA00023136"/>
    </source>
</evidence>
<feature type="transmembrane region" description="Helical" evidence="7">
    <location>
        <begin position="165"/>
        <end position="187"/>
    </location>
</feature>
<dbReference type="Gene3D" id="1.20.1720.10">
    <property type="entry name" value="Multidrug resistance protein D"/>
    <property type="match status" value="1"/>
</dbReference>
<name>A0A1H6KNE7_9FLAO</name>
<comment type="subcellular location">
    <subcellularLocation>
        <location evidence="1">Cell membrane</location>
        <topology evidence="1">Multi-pass membrane protein</topology>
    </subcellularLocation>
</comment>
<reference evidence="9 10" key="1">
    <citation type="submission" date="2016-10" db="EMBL/GenBank/DDBJ databases">
        <authorList>
            <person name="de Groot N.N."/>
        </authorList>
    </citation>
    <scope>NUCLEOTIDE SEQUENCE [LARGE SCALE GENOMIC DNA]</scope>
    <source>
        <strain evidence="9 10">CGMCC 1.10825</strain>
    </source>
</reference>
<dbReference type="NCBIfam" id="TIGR00711">
    <property type="entry name" value="efflux_EmrB"/>
    <property type="match status" value="1"/>
</dbReference>
<feature type="domain" description="Major facilitator superfamily (MFS) profile" evidence="8">
    <location>
        <begin position="13"/>
        <end position="459"/>
    </location>
</feature>
<dbReference type="InterPro" id="IPR011701">
    <property type="entry name" value="MFS"/>
</dbReference>
<dbReference type="SUPFAM" id="SSF103473">
    <property type="entry name" value="MFS general substrate transporter"/>
    <property type="match status" value="1"/>
</dbReference>
<dbReference type="InterPro" id="IPR020846">
    <property type="entry name" value="MFS_dom"/>
</dbReference>
<evidence type="ECO:0000313" key="10">
    <source>
        <dbReference type="Proteomes" id="UP000199634"/>
    </source>
</evidence>
<dbReference type="AlphaFoldDB" id="A0A1H6KNE7"/>
<feature type="transmembrane region" description="Helical" evidence="7">
    <location>
        <begin position="355"/>
        <end position="375"/>
    </location>
</feature>
<gene>
    <name evidence="9" type="ORF">SAMN02927937_01231</name>
</gene>
<feature type="transmembrane region" description="Helical" evidence="7">
    <location>
        <begin position="331"/>
        <end position="349"/>
    </location>
</feature>
<keyword evidence="2" id="KW-0813">Transport</keyword>
<accession>A0A1H6KNE7</accession>
<evidence type="ECO:0000256" key="4">
    <source>
        <dbReference type="ARBA" id="ARBA00022692"/>
    </source>
</evidence>
<dbReference type="PROSITE" id="PS50850">
    <property type="entry name" value="MFS"/>
    <property type="match status" value="1"/>
</dbReference>
<keyword evidence="4 7" id="KW-0812">Transmembrane</keyword>
<feature type="transmembrane region" description="Helical" evidence="7">
    <location>
        <begin position="430"/>
        <end position="451"/>
    </location>
</feature>
<evidence type="ECO:0000256" key="3">
    <source>
        <dbReference type="ARBA" id="ARBA00022475"/>
    </source>
</evidence>
<feature type="transmembrane region" description="Helical" evidence="7">
    <location>
        <begin position="80"/>
        <end position="102"/>
    </location>
</feature>
<feature type="transmembrane region" description="Helical" evidence="7">
    <location>
        <begin position="51"/>
        <end position="68"/>
    </location>
</feature>
<dbReference type="GO" id="GO:0022857">
    <property type="term" value="F:transmembrane transporter activity"/>
    <property type="evidence" value="ECO:0007669"/>
    <property type="project" value="InterPro"/>
</dbReference>
<dbReference type="OrthoDB" id="9807274at2"/>
<dbReference type="PRINTS" id="PR01036">
    <property type="entry name" value="TCRTETB"/>
</dbReference>
<dbReference type="Gene3D" id="1.20.1250.20">
    <property type="entry name" value="MFS general substrate transporter like domains"/>
    <property type="match status" value="1"/>
</dbReference>
<evidence type="ECO:0000256" key="7">
    <source>
        <dbReference type="SAM" id="Phobius"/>
    </source>
</evidence>
<organism evidence="9 10">
    <name type="scientific">Paenimyroides marinum</name>
    <dbReference type="NCBI Taxonomy" id="1159016"/>
    <lineage>
        <taxon>Bacteria</taxon>
        <taxon>Pseudomonadati</taxon>
        <taxon>Bacteroidota</taxon>
        <taxon>Flavobacteriia</taxon>
        <taxon>Flavobacteriales</taxon>
        <taxon>Flavobacteriaceae</taxon>
        <taxon>Paenimyroides</taxon>
    </lineage>
</organism>
<dbReference type="RefSeq" id="WP_091097477.1">
    <property type="nucleotide sequence ID" value="NZ_FNXE01000013.1"/>
</dbReference>
<feature type="transmembrane region" description="Helical" evidence="7">
    <location>
        <begin position="225"/>
        <end position="244"/>
    </location>
</feature>
<evidence type="ECO:0000313" key="9">
    <source>
        <dbReference type="EMBL" id="SEH75307.1"/>
    </source>
</evidence>
<dbReference type="EMBL" id="FNXE01000013">
    <property type="protein sequence ID" value="SEH75307.1"/>
    <property type="molecule type" value="Genomic_DNA"/>
</dbReference>
<protein>
    <submittedName>
        <fullName evidence="9">Drug resistance transporter, EmrB/QacA subfamily</fullName>
    </submittedName>
</protein>
<feature type="transmembrane region" description="Helical" evidence="7">
    <location>
        <begin position="12"/>
        <end position="31"/>
    </location>
</feature>
<feature type="transmembrane region" description="Helical" evidence="7">
    <location>
        <begin position="108"/>
        <end position="125"/>
    </location>
</feature>
<keyword evidence="6 7" id="KW-0472">Membrane</keyword>
<feature type="transmembrane region" description="Helical" evidence="7">
    <location>
        <begin position="395"/>
        <end position="418"/>
    </location>
</feature>
<evidence type="ECO:0000259" key="8">
    <source>
        <dbReference type="PROSITE" id="PS50850"/>
    </source>
</evidence>
<keyword evidence="10" id="KW-1185">Reference proteome</keyword>
<sequence>MIKENPSSFERYLPLVTAVAMFMQSLDGTILNTSLPSIANDMNYSPLEMQSVIVSYTLTLALFIPLSGWMSDKFGTKKMFIFAVFLFTLGSLFCALSIDLLTLNLSRILQAIGGSMMVPIARLAILYQYPRNQLLKIMNYITIPGLLGPVIGPSLGGFLSDNFSWHWIFLVNLPVGILGMILAWKIMPNYKNAVGKFDILGLVYFSLALVFITLAMELSSVGINHYSLILALVFFAGLLFVLYYKHFRKTEKPIINLNLFKIRTLRIGLIGSLITRFGISGLPFLLPLMMQVGFGFSASKAGMMLLPSALTTIAVKPWIVKIVKHFGYRKVLISNTLFLAAIIFVFSFMQKDTPLMYYILLMIAYGAFTSIQMTAMNTISLSDLNDDQASGGNSLLAVMQQLSISFGISIAALILAFYKDQMDFYHGDLVTAFHLTLITLAILTAVSSLTFTKLKSNDGHKLSE</sequence>
<evidence type="ECO:0000256" key="1">
    <source>
        <dbReference type="ARBA" id="ARBA00004651"/>
    </source>
</evidence>